<evidence type="ECO:0000313" key="2">
    <source>
        <dbReference type="EMBL" id="GAA2173712.1"/>
    </source>
</evidence>
<comment type="caution">
    <text evidence="2">The sequence shown here is derived from an EMBL/GenBank/DDBJ whole genome shotgun (WGS) entry which is preliminary data.</text>
</comment>
<name>A0ABP5MI63_9MICO</name>
<reference evidence="3" key="1">
    <citation type="journal article" date="2019" name="Int. J. Syst. Evol. Microbiol.">
        <title>The Global Catalogue of Microorganisms (GCM) 10K type strain sequencing project: providing services to taxonomists for standard genome sequencing and annotation.</title>
        <authorList>
            <consortium name="The Broad Institute Genomics Platform"/>
            <consortium name="The Broad Institute Genome Sequencing Center for Infectious Disease"/>
            <person name="Wu L."/>
            <person name="Ma J."/>
        </authorList>
    </citation>
    <scope>NUCLEOTIDE SEQUENCE [LARGE SCALE GENOMIC DNA]</scope>
    <source>
        <strain evidence="3">JCM 16026</strain>
    </source>
</reference>
<gene>
    <name evidence="2" type="ORF">GCM10009846_16750</name>
</gene>
<evidence type="ECO:0000256" key="1">
    <source>
        <dbReference type="SAM" id="MobiDB-lite"/>
    </source>
</evidence>
<dbReference type="Proteomes" id="UP001501599">
    <property type="component" value="Unassembled WGS sequence"/>
</dbReference>
<dbReference type="EMBL" id="BAAAQT010000006">
    <property type="protein sequence ID" value="GAA2173712.1"/>
    <property type="molecule type" value="Genomic_DNA"/>
</dbReference>
<sequence length="364" mass="37907">MPDFAMPSDDDVARERASIEDDAREAADRERMRAEDGRGRPTPPAAEPAADEPATRVGGPARPRGILALARNPVAAFVAGGVLVAAAFAIAPAIDRQVEAGSRAELDRVVAEYVDAVRIGDFATATRLVPIDEAYADAAVLDAAAPSTPAGIACDEPDVGDARATVSCEIEVQGIGSSAPPIRMQVVRDGSWRIETGLAVASPLFVQLARVDAIGGVDVPDDLDAADDPLWLYPGSYELDLTPASRLESSPSQLGVIGEGFLWLGGLQPSSDLRGELTAAAVDYVAACGETAAEGCPEVTPLAPGEVFEVVESSATTYQFGLELVLAVTVRRAGGAPDRWPIDVAASYDEDLQSFEVVPRLSGS</sequence>
<accession>A0ABP5MI63</accession>
<evidence type="ECO:0008006" key="4">
    <source>
        <dbReference type="Google" id="ProtNLM"/>
    </source>
</evidence>
<feature type="region of interest" description="Disordered" evidence="1">
    <location>
        <begin position="1"/>
        <end position="59"/>
    </location>
</feature>
<protein>
    <recommendedName>
        <fullName evidence="4">DUF4878 domain-containing protein</fullName>
    </recommendedName>
</protein>
<proteinExistence type="predicted"/>
<keyword evidence="3" id="KW-1185">Reference proteome</keyword>
<evidence type="ECO:0000313" key="3">
    <source>
        <dbReference type="Proteomes" id="UP001501599"/>
    </source>
</evidence>
<feature type="compositionally biased region" description="Basic and acidic residues" evidence="1">
    <location>
        <begin position="11"/>
        <end position="39"/>
    </location>
</feature>
<organism evidence="2 3">
    <name type="scientific">Agrococcus versicolor</name>
    <dbReference type="NCBI Taxonomy" id="501482"/>
    <lineage>
        <taxon>Bacteria</taxon>
        <taxon>Bacillati</taxon>
        <taxon>Actinomycetota</taxon>
        <taxon>Actinomycetes</taxon>
        <taxon>Micrococcales</taxon>
        <taxon>Microbacteriaceae</taxon>
        <taxon>Agrococcus</taxon>
    </lineage>
</organism>